<dbReference type="Proteomes" id="UP000485621">
    <property type="component" value="Unassembled WGS sequence"/>
</dbReference>
<proteinExistence type="predicted"/>
<evidence type="ECO:0000313" key="1">
    <source>
        <dbReference type="EMBL" id="OQB40968.1"/>
    </source>
</evidence>
<gene>
    <name evidence="1" type="ORF">BWY04_01125</name>
</gene>
<organism evidence="1">
    <name type="scientific">candidate division CPR1 bacterium ADurb.Bin160</name>
    <dbReference type="NCBI Taxonomy" id="1852826"/>
    <lineage>
        <taxon>Bacteria</taxon>
        <taxon>candidate division CPR1</taxon>
    </lineage>
</organism>
<reference evidence="1" key="1">
    <citation type="submission" date="2017-02" db="EMBL/GenBank/DDBJ databases">
        <title>Delving into the versatile metabolic prowess of the omnipresent phylum Bacteroidetes.</title>
        <authorList>
            <person name="Nobu M.K."/>
            <person name="Mei R."/>
            <person name="Narihiro T."/>
            <person name="Kuroda K."/>
            <person name="Liu W.-T."/>
        </authorList>
    </citation>
    <scope>NUCLEOTIDE SEQUENCE</scope>
    <source>
        <strain evidence="1">ADurb.Bin160</strain>
    </source>
</reference>
<dbReference type="AlphaFoldDB" id="A0A1V5ZLP9"/>
<sequence>MYKVFAGENFASIDKTETFKTEEKEEVNTLAFVLENKSLQILINDELLYDEVEDLVNDQPKKLQTLEKLNKFIFLITEEYKKVEKQKKEKEQKNKIK</sequence>
<protein>
    <submittedName>
        <fullName evidence="1">Uncharacterized protein</fullName>
    </submittedName>
</protein>
<accession>A0A1V5ZLP9</accession>
<name>A0A1V5ZLP9_9BACT</name>
<dbReference type="EMBL" id="MWDB01000027">
    <property type="protein sequence ID" value="OQB40968.1"/>
    <property type="molecule type" value="Genomic_DNA"/>
</dbReference>
<comment type="caution">
    <text evidence="1">The sequence shown here is derived from an EMBL/GenBank/DDBJ whole genome shotgun (WGS) entry which is preliminary data.</text>
</comment>